<organism evidence="1 2">
    <name type="scientific">Alloprevotella rava</name>
    <dbReference type="NCBI Taxonomy" id="671218"/>
    <lineage>
        <taxon>Bacteria</taxon>
        <taxon>Pseudomonadati</taxon>
        <taxon>Bacteroidota</taxon>
        <taxon>Bacteroidia</taxon>
        <taxon>Bacteroidales</taxon>
        <taxon>Prevotellaceae</taxon>
        <taxon>Alloprevotella</taxon>
    </lineage>
</organism>
<dbReference type="Gene3D" id="3.40.470.10">
    <property type="entry name" value="Uracil-DNA glycosylase-like domain"/>
    <property type="match status" value="1"/>
</dbReference>
<dbReference type="EMBL" id="JACICA010000009">
    <property type="protein sequence ID" value="MBB3703205.1"/>
    <property type="molecule type" value="Genomic_DNA"/>
</dbReference>
<evidence type="ECO:0000313" key="2">
    <source>
        <dbReference type="Proteomes" id="UP000541425"/>
    </source>
</evidence>
<name>A0A7W5XYE5_9BACT</name>
<dbReference type="RefSeq" id="WP_183697344.1">
    <property type="nucleotide sequence ID" value="NZ_JACICA010000009.1"/>
</dbReference>
<dbReference type="InterPro" id="IPR036895">
    <property type="entry name" value="Uracil-DNA_glycosylase-like_sf"/>
</dbReference>
<dbReference type="CDD" id="cd10032">
    <property type="entry name" value="UDG-F6_HDG"/>
    <property type="match status" value="1"/>
</dbReference>
<dbReference type="SUPFAM" id="SSF52141">
    <property type="entry name" value="Uracil-DNA glycosylase-like"/>
    <property type="match status" value="1"/>
</dbReference>
<sequence length="200" mass="23251">MTDSIIIPIERHPLEPFLPPHARLLMMGSFPPQQKRWSMNFFYPNFINDMWRIFGIIFKDDKDFFVDAKQKTFKLNELVPFLTELGCGCYDTATEVRRLQDNASDKFLEVVTPTDLPALLHRLPELQAICTTGQKATDTFVDNFCGEQPTVGSYSTFQFEGRSLRLYRMPSSSRAYPMRLDKKAAIYRRMFEELGMCPTH</sequence>
<protein>
    <submittedName>
        <fullName evidence="1">G:T/U-mismatch repair DNA glycosylase</fullName>
    </submittedName>
</protein>
<comment type="caution">
    <text evidence="1">The sequence shown here is derived from an EMBL/GenBank/DDBJ whole genome shotgun (WGS) entry which is preliminary data.</text>
</comment>
<dbReference type="Proteomes" id="UP000541425">
    <property type="component" value="Unassembled WGS sequence"/>
</dbReference>
<dbReference type="AlphaFoldDB" id="A0A7W5XYE5"/>
<evidence type="ECO:0000313" key="1">
    <source>
        <dbReference type="EMBL" id="MBB3703205.1"/>
    </source>
</evidence>
<reference evidence="1 2" key="1">
    <citation type="submission" date="2020-08" db="EMBL/GenBank/DDBJ databases">
        <title>Genomic Encyclopedia of Type Strains, Phase IV (KMG-IV): sequencing the most valuable type-strain genomes for metagenomic binning, comparative biology and taxonomic classification.</title>
        <authorList>
            <person name="Goeker M."/>
        </authorList>
    </citation>
    <scope>NUCLEOTIDE SEQUENCE [LARGE SCALE GENOMIC DNA]</scope>
    <source>
        <strain evidence="1 2">DSM 22548</strain>
    </source>
</reference>
<gene>
    <name evidence="1" type="ORF">FHS60_001685</name>
</gene>
<accession>A0A7W5XYE5</accession>
<proteinExistence type="predicted"/>